<reference evidence="1" key="1">
    <citation type="journal article" date="2020" name="Nature">
        <title>Giant virus diversity and host interactions through global metagenomics.</title>
        <authorList>
            <person name="Schulz F."/>
            <person name="Roux S."/>
            <person name="Paez-Espino D."/>
            <person name="Jungbluth S."/>
            <person name="Walsh D.A."/>
            <person name="Denef V.J."/>
            <person name="McMahon K.D."/>
            <person name="Konstantinidis K.T."/>
            <person name="Eloe-Fadrosh E.A."/>
            <person name="Kyrpides N.C."/>
            <person name="Woyke T."/>
        </authorList>
    </citation>
    <scope>NUCLEOTIDE SEQUENCE</scope>
    <source>
        <strain evidence="1">GVMAG-M-3300009684-20</strain>
    </source>
</reference>
<accession>A0A6C0B6P7</accession>
<dbReference type="AlphaFoldDB" id="A0A6C0B6P7"/>
<protein>
    <submittedName>
        <fullName evidence="1">Uncharacterized protein</fullName>
    </submittedName>
</protein>
<proteinExistence type="predicted"/>
<organism evidence="1">
    <name type="scientific">viral metagenome</name>
    <dbReference type="NCBI Taxonomy" id="1070528"/>
    <lineage>
        <taxon>unclassified sequences</taxon>
        <taxon>metagenomes</taxon>
        <taxon>organismal metagenomes</taxon>
    </lineage>
</organism>
<sequence>MEDLILLFLVIVLLVATVGMTQGREHMTEEIKPPTKEESYNKVAAALSKFGPSGTYSAFDTQLKMQEDVLMRSEEE</sequence>
<dbReference type="EMBL" id="MN739079">
    <property type="protein sequence ID" value="QHS87219.1"/>
    <property type="molecule type" value="Genomic_DNA"/>
</dbReference>
<name>A0A6C0B6P7_9ZZZZ</name>
<evidence type="ECO:0000313" key="1">
    <source>
        <dbReference type="EMBL" id="QHS87219.1"/>
    </source>
</evidence>